<protein>
    <submittedName>
        <fullName evidence="1">Uncharacterized protein</fullName>
    </submittedName>
</protein>
<name>A0AAW0QDN2_9PEZI</name>
<keyword evidence="2" id="KW-1185">Reference proteome</keyword>
<evidence type="ECO:0000313" key="2">
    <source>
        <dbReference type="Proteomes" id="UP001392437"/>
    </source>
</evidence>
<gene>
    <name evidence="1" type="ORF">PG999_012832</name>
</gene>
<dbReference type="Proteomes" id="UP001392437">
    <property type="component" value="Unassembled WGS sequence"/>
</dbReference>
<proteinExistence type="predicted"/>
<dbReference type="EMBL" id="JAQQWP010000010">
    <property type="protein sequence ID" value="KAK8096888.1"/>
    <property type="molecule type" value="Genomic_DNA"/>
</dbReference>
<accession>A0AAW0QDN2</accession>
<sequence>MFKSIPLGYRITAILPFDNSDVCRDTMIGTPFMANRPVWVEIQHNTDRNKVFIFYVHPSFSGNEFLQSRREEWIYPARSRDAISCPLATFGTQLVRQPVFTSLCRSDGDDDLHVYVSIQEYAAYETQGLFEPLEDIPPGRLHKPRGSAPWVQKVLVVEVTSTTSLTQAGKHRFSIDVC</sequence>
<comment type="caution">
    <text evidence="1">The sequence shown here is derived from an EMBL/GenBank/DDBJ whole genome shotgun (WGS) entry which is preliminary data.</text>
</comment>
<dbReference type="AlphaFoldDB" id="A0AAW0QDN2"/>
<evidence type="ECO:0000313" key="1">
    <source>
        <dbReference type="EMBL" id="KAK8096888.1"/>
    </source>
</evidence>
<reference evidence="1 2" key="1">
    <citation type="submission" date="2023-01" db="EMBL/GenBank/DDBJ databases">
        <title>Analysis of 21 Apiospora genomes using comparative genomics revels a genus with tremendous synthesis potential of carbohydrate active enzymes and secondary metabolites.</title>
        <authorList>
            <person name="Sorensen T."/>
        </authorList>
    </citation>
    <scope>NUCLEOTIDE SEQUENCE [LARGE SCALE GENOMIC DNA]</scope>
    <source>
        <strain evidence="1 2">CBS 117206</strain>
    </source>
</reference>
<organism evidence="1 2">
    <name type="scientific">Apiospora kogelbergensis</name>
    <dbReference type="NCBI Taxonomy" id="1337665"/>
    <lineage>
        <taxon>Eukaryota</taxon>
        <taxon>Fungi</taxon>
        <taxon>Dikarya</taxon>
        <taxon>Ascomycota</taxon>
        <taxon>Pezizomycotina</taxon>
        <taxon>Sordariomycetes</taxon>
        <taxon>Xylariomycetidae</taxon>
        <taxon>Amphisphaeriales</taxon>
        <taxon>Apiosporaceae</taxon>
        <taxon>Apiospora</taxon>
    </lineage>
</organism>